<dbReference type="EC" id="4.2.1.59" evidence="13"/>
<keyword evidence="9" id="KW-0443">Lipid metabolism</keyword>
<evidence type="ECO:0000256" key="11">
    <source>
        <dbReference type="ARBA" id="ARBA00023235"/>
    </source>
</evidence>
<comment type="catalytic activity">
    <reaction evidence="1">
        <text>a (3R)-hydroxyacyl-[ACP] = a (2E)-enoyl-[ACP] + H2O</text>
        <dbReference type="Rhea" id="RHEA:13097"/>
        <dbReference type="Rhea" id="RHEA-COMP:9925"/>
        <dbReference type="Rhea" id="RHEA-COMP:9945"/>
        <dbReference type="ChEBI" id="CHEBI:15377"/>
        <dbReference type="ChEBI" id="CHEBI:78784"/>
        <dbReference type="ChEBI" id="CHEBI:78827"/>
        <dbReference type="EC" id="4.2.1.59"/>
    </reaction>
</comment>
<evidence type="ECO:0000256" key="12">
    <source>
        <dbReference type="ARBA" id="ARBA00023239"/>
    </source>
</evidence>
<sequence>MQDQKKPISPPLDRSFVDKHSFSREELLDCGHGRLFGPGRAHLPIDEMLMIDRIVDISETGGSHGKGKIRAELDIHPDLWFFKVHFVDDPVMPGCLGLDALWQLVGFYLAWKGNWGIGRALGCGKVAFRGQVLPTAKKLEYDIDLTRVREGKTVLGIANARVLVDGVQIYVAEDIKVGLFSSLDEF</sequence>
<comment type="caution">
    <text evidence="14">The sequence shown here is derived from an EMBL/GenBank/DDBJ whole genome shotgun (WGS) entry which is preliminary data.</text>
</comment>
<evidence type="ECO:0000256" key="4">
    <source>
        <dbReference type="ARBA" id="ARBA00006714"/>
    </source>
</evidence>
<dbReference type="Proteomes" id="UP000754644">
    <property type="component" value="Unassembled WGS sequence"/>
</dbReference>
<evidence type="ECO:0000256" key="7">
    <source>
        <dbReference type="ARBA" id="ARBA00022516"/>
    </source>
</evidence>
<dbReference type="AlphaFoldDB" id="A0A972VUX9"/>
<dbReference type="GO" id="GO:0016853">
    <property type="term" value="F:isomerase activity"/>
    <property type="evidence" value="ECO:0007669"/>
    <property type="project" value="UniProtKB-KW"/>
</dbReference>
<organism evidence="14 15">
    <name type="scientific">SAR86 cluster bacterium</name>
    <dbReference type="NCBI Taxonomy" id="2030880"/>
    <lineage>
        <taxon>Bacteria</taxon>
        <taxon>Pseudomonadati</taxon>
        <taxon>Pseudomonadota</taxon>
        <taxon>Gammaproteobacteria</taxon>
        <taxon>SAR86 cluster</taxon>
    </lineage>
</organism>
<keyword evidence="7" id="KW-0444">Lipid biosynthesis</keyword>
<comment type="similarity">
    <text evidence="4">Belongs to the thioester dehydratase family. FabA subfamily.</text>
</comment>
<evidence type="ECO:0000256" key="6">
    <source>
        <dbReference type="ARBA" id="ARBA00022490"/>
    </source>
</evidence>
<evidence type="ECO:0000313" key="14">
    <source>
        <dbReference type="EMBL" id="NQV64041.1"/>
    </source>
</evidence>
<dbReference type="Gene3D" id="3.10.129.10">
    <property type="entry name" value="Hotdog Thioesterase"/>
    <property type="match status" value="1"/>
</dbReference>
<keyword evidence="6" id="KW-0963">Cytoplasm</keyword>
<evidence type="ECO:0000256" key="9">
    <source>
        <dbReference type="ARBA" id="ARBA00023098"/>
    </source>
</evidence>
<dbReference type="NCBIfam" id="TIGR01749">
    <property type="entry name" value="fabA"/>
    <property type="match status" value="1"/>
</dbReference>
<dbReference type="PANTHER" id="PTHR30272">
    <property type="entry name" value="3-HYDROXYACYL-[ACYL-CARRIER-PROTEIN] DEHYDRATASE"/>
    <property type="match status" value="1"/>
</dbReference>
<evidence type="ECO:0000256" key="3">
    <source>
        <dbReference type="ARBA" id="ARBA00005194"/>
    </source>
</evidence>
<evidence type="ECO:0000256" key="8">
    <source>
        <dbReference type="ARBA" id="ARBA00022832"/>
    </source>
</evidence>
<evidence type="ECO:0000256" key="2">
    <source>
        <dbReference type="ARBA" id="ARBA00004496"/>
    </source>
</evidence>
<dbReference type="EMBL" id="JABMOJ010000059">
    <property type="protein sequence ID" value="NQV64041.1"/>
    <property type="molecule type" value="Genomic_DNA"/>
</dbReference>
<keyword evidence="10" id="KW-0275">Fatty acid biosynthesis</keyword>
<reference evidence="14" key="1">
    <citation type="submission" date="2020-05" db="EMBL/GenBank/DDBJ databases">
        <title>Sulfur intermediates as new biogeochemical hubs in an aquatic model microbial ecosystem.</title>
        <authorList>
            <person name="Vigneron A."/>
        </authorList>
    </citation>
    <scope>NUCLEOTIDE SEQUENCE</scope>
    <source>
        <strain evidence="14">Bin.250</strain>
    </source>
</reference>
<gene>
    <name evidence="14" type="primary">fabA</name>
    <name evidence="14" type="ORF">HQ497_01635</name>
</gene>
<dbReference type="GO" id="GO:0005737">
    <property type="term" value="C:cytoplasm"/>
    <property type="evidence" value="ECO:0007669"/>
    <property type="project" value="UniProtKB-SubCell"/>
</dbReference>
<evidence type="ECO:0000256" key="5">
    <source>
        <dbReference type="ARBA" id="ARBA00011738"/>
    </source>
</evidence>
<proteinExistence type="inferred from homology"/>
<name>A0A972VUX9_9GAMM</name>
<comment type="subunit">
    <text evidence="5">Homodimer.</text>
</comment>
<dbReference type="InterPro" id="IPR010083">
    <property type="entry name" value="FabA"/>
</dbReference>
<comment type="subcellular location">
    <subcellularLocation>
        <location evidence="2">Cytoplasm</location>
    </subcellularLocation>
</comment>
<keyword evidence="11 14" id="KW-0413">Isomerase</keyword>
<keyword evidence="12 14" id="KW-0456">Lyase</keyword>
<comment type="pathway">
    <text evidence="3">Lipid metabolism; fatty acid biosynthesis.</text>
</comment>
<dbReference type="GO" id="GO:0006633">
    <property type="term" value="P:fatty acid biosynthetic process"/>
    <property type="evidence" value="ECO:0007669"/>
    <property type="project" value="UniProtKB-UniRule"/>
</dbReference>
<dbReference type="GO" id="GO:0019171">
    <property type="term" value="F:(3R)-hydroxyacyl-[acyl-carrier-protein] dehydratase activity"/>
    <property type="evidence" value="ECO:0007669"/>
    <property type="project" value="UniProtKB-UniRule"/>
</dbReference>
<dbReference type="Pfam" id="PF07977">
    <property type="entry name" value="FabA"/>
    <property type="match status" value="1"/>
</dbReference>
<dbReference type="InterPro" id="IPR029069">
    <property type="entry name" value="HotDog_dom_sf"/>
</dbReference>
<dbReference type="SUPFAM" id="SSF54637">
    <property type="entry name" value="Thioesterase/thiol ester dehydrase-isomerase"/>
    <property type="match status" value="1"/>
</dbReference>
<evidence type="ECO:0000313" key="15">
    <source>
        <dbReference type="Proteomes" id="UP000754644"/>
    </source>
</evidence>
<protein>
    <recommendedName>
        <fullName evidence="13">3-hydroxyacyl-[acyl-carrier-protein] dehydratase FabA</fullName>
        <ecNumber evidence="13">4.2.1.59</ecNumber>
    </recommendedName>
</protein>
<accession>A0A972VUX9</accession>
<keyword evidence="8" id="KW-0276">Fatty acid metabolism</keyword>
<dbReference type="InterPro" id="IPR013114">
    <property type="entry name" value="FabA_FabZ"/>
</dbReference>
<dbReference type="PANTHER" id="PTHR30272:SF8">
    <property type="entry name" value="3-HYDROXYDECANOYL-[ACYL-CARRIER-PROTEIN] DEHYDRATASE"/>
    <property type="match status" value="1"/>
</dbReference>
<evidence type="ECO:0000256" key="1">
    <source>
        <dbReference type="ARBA" id="ARBA00001055"/>
    </source>
</evidence>
<evidence type="ECO:0000256" key="10">
    <source>
        <dbReference type="ARBA" id="ARBA00023160"/>
    </source>
</evidence>
<evidence type="ECO:0000256" key="13">
    <source>
        <dbReference type="NCBIfam" id="TIGR01749"/>
    </source>
</evidence>
<dbReference type="NCBIfam" id="NF003509">
    <property type="entry name" value="PRK05174.1"/>
    <property type="match status" value="1"/>
</dbReference>